<organism evidence="2 3">
    <name type="scientific">Sclerotinia borealis (strain F-4128)</name>
    <dbReference type="NCBI Taxonomy" id="1432307"/>
    <lineage>
        <taxon>Eukaryota</taxon>
        <taxon>Fungi</taxon>
        <taxon>Dikarya</taxon>
        <taxon>Ascomycota</taxon>
        <taxon>Pezizomycotina</taxon>
        <taxon>Leotiomycetes</taxon>
        <taxon>Helotiales</taxon>
        <taxon>Sclerotiniaceae</taxon>
        <taxon>Sclerotinia</taxon>
    </lineage>
</organism>
<evidence type="ECO:0000259" key="1">
    <source>
        <dbReference type="Pfam" id="PF01693"/>
    </source>
</evidence>
<dbReference type="SUPFAM" id="SSF55658">
    <property type="entry name" value="L9 N-domain-like"/>
    <property type="match status" value="2"/>
</dbReference>
<name>W9BXX9_SCLBF</name>
<dbReference type="InterPro" id="IPR037056">
    <property type="entry name" value="RNase_H1_N_sf"/>
</dbReference>
<proteinExistence type="predicted"/>
<dbReference type="InterPro" id="IPR011320">
    <property type="entry name" value="RNase_H1_N"/>
</dbReference>
<dbReference type="Gene3D" id="3.40.970.10">
    <property type="entry name" value="Ribonuclease H1, N-terminal domain"/>
    <property type="match status" value="2"/>
</dbReference>
<feature type="domain" description="Ribonuclease H1 N-terminal" evidence="1">
    <location>
        <begin position="81"/>
        <end position="124"/>
    </location>
</feature>
<comment type="caution">
    <text evidence="2">The sequence shown here is derived from an EMBL/GenBank/DDBJ whole genome shotgun (WGS) entry which is preliminary data.</text>
</comment>
<accession>W9BXX9</accession>
<feature type="domain" description="Ribonuclease H1 N-terminal" evidence="1">
    <location>
        <begin position="9"/>
        <end position="52"/>
    </location>
</feature>
<reference evidence="2 3" key="1">
    <citation type="journal article" date="2014" name="Genome Announc.">
        <title>Draft genome sequence of Sclerotinia borealis, a psychrophilic plant pathogenic fungus.</title>
        <authorList>
            <person name="Mardanov A.V."/>
            <person name="Beletsky A.V."/>
            <person name="Kadnikov V.V."/>
            <person name="Ignatov A.N."/>
            <person name="Ravin N.V."/>
        </authorList>
    </citation>
    <scope>NUCLEOTIDE SEQUENCE [LARGE SCALE GENOMIC DNA]</scope>
    <source>
        <strain evidence="3">F-4157</strain>
    </source>
</reference>
<dbReference type="HOGENOM" id="CLU_1826428_0_0_1"/>
<sequence>MAKHTKKNYYAIIKGRDAPAISSSWAVTHLKVSGYSNAKYKGFQTLNEAKSFMENNECYNYEFLDDGAEGERAPGKGEVAYYAVAAGRSPGVYEFYHDGAEKEITKYPYSCHKAFKSQKEAEEFIQKYENTLSDMMDQLRL</sequence>
<dbReference type="EMBL" id="AYSA01001128">
    <property type="protein sequence ID" value="ESZ89452.1"/>
    <property type="molecule type" value="Genomic_DNA"/>
</dbReference>
<dbReference type="AlphaFoldDB" id="W9BXX9"/>
<dbReference type="OrthoDB" id="407198at2759"/>
<dbReference type="Proteomes" id="UP000019487">
    <property type="component" value="Unassembled WGS sequence"/>
</dbReference>
<protein>
    <recommendedName>
        <fullName evidence="1">Ribonuclease H1 N-terminal domain-containing protein</fullName>
    </recommendedName>
</protein>
<evidence type="ECO:0000313" key="2">
    <source>
        <dbReference type="EMBL" id="ESZ89452.1"/>
    </source>
</evidence>
<evidence type="ECO:0000313" key="3">
    <source>
        <dbReference type="Proteomes" id="UP000019487"/>
    </source>
</evidence>
<dbReference type="STRING" id="1432307.W9BXX9"/>
<keyword evidence="3" id="KW-1185">Reference proteome</keyword>
<dbReference type="Pfam" id="PF01693">
    <property type="entry name" value="Cauli_VI"/>
    <property type="match status" value="2"/>
</dbReference>
<dbReference type="InterPro" id="IPR009027">
    <property type="entry name" value="Ribosomal_bL9/RNase_H1_N"/>
</dbReference>
<gene>
    <name evidence="2" type="ORF">SBOR_10163</name>
</gene>